<evidence type="ECO:0000313" key="9">
    <source>
        <dbReference type="Proteomes" id="UP000249605"/>
    </source>
</evidence>
<dbReference type="Proteomes" id="UP000249605">
    <property type="component" value="Chromosome"/>
</dbReference>
<feature type="domain" description="DarT" evidence="7">
    <location>
        <begin position="23"/>
        <end position="230"/>
    </location>
</feature>
<dbReference type="AlphaFoldDB" id="A0A2U9SA57"/>
<dbReference type="Pfam" id="PF14487">
    <property type="entry name" value="DarT"/>
    <property type="match status" value="1"/>
</dbReference>
<dbReference type="EMBL" id="CP029829">
    <property type="protein sequence ID" value="AWU94828.1"/>
    <property type="molecule type" value="Genomic_DNA"/>
</dbReference>
<name>A0A2U9SA57_9PROT</name>
<sequence>MIVTSQTNTKLSVADIVESRNITEVVHFTSNFGLVGCLNSGNLLSRRQLPQEQTLKHVLEQTSPVIFEDQDWFDKKKDWVDYVNMSLSEINSSYFRFANEKWHPTGDRYWIIMSFDPKILTHDDVHFSTTNNVYDMTVRTPGADGLEALFAPTVRRKSSSPNWVARRSASTPSSLTTCEQAEVLYPRAVSMEYLRTVYVQCDDHADWAKMVLNRYKRQGVPIIAGPAKFQGRPSR</sequence>
<evidence type="ECO:0000256" key="6">
    <source>
        <dbReference type="PROSITE-ProRule" id="PRU01362"/>
    </source>
</evidence>
<keyword evidence="9" id="KW-1185">Reference proteome</keyword>
<keyword evidence="1 6" id="KW-1277">Toxin-antitoxin system</keyword>
<dbReference type="GO" id="GO:0016779">
    <property type="term" value="F:nucleotidyltransferase activity"/>
    <property type="evidence" value="ECO:0007669"/>
    <property type="project" value="UniProtKB-KW"/>
</dbReference>
<dbReference type="OrthoDB" id="4094578at2"/>
<dbReference type="GO" id="GO:0016757">
    <property type="term" value="F:glycosyltransferase activity"/>
    <property type="evidence" value="ECO:0007669"/>
    <property type="project" value="UniProtKB-KW"/>
</dbReference>
<keyword evidence="2" id="KW-0328">Glycosyltransferase</keyword>
<evidence type="ECO:0000256" key="3">
    <source>
        <dbReference type="ARBA" id="ARBA00022679"/>
    </source>
</evidence>
<reference evidence="8 9" key="1">
    <citation type="journal article" date="2019" name="Int. J. Syst. Evol. Microbiol.">
        <title>Azospirillum ramasamyi sp. nov., a novel diazotrophic bacterium isolated from fermented bovine products.</title>
        <authorList>
            <person name="Anandham R."/>
            <person name="Heo J."/>
            <person name="Krishnamoorthy R."/>
            <person name="SenthilKumar M."/>
            <person name="Gopal N.O."/>
            <person name="Kim S.J."/>
            <person name="Kwon S.W."/>
        </authorList>
    </citation>
    <scope>NUCLEOTIDE SEQUENCE [LARGE SCALE GENOMIC DNA]</scope>
    <source>
        <strain evidence="8 9">M2T2B2</strain>
    </source>
</reference>
<dbReference type="InterPro" id="IPR029494">
    <property type="entry name" value="DarT"/>
</dbReference>
<protein>
    <submittedName>
        <fullName evidence="8">DUF4433 domain-containing protein</fullName>
    </submittedName>
</protein>
<evidence type="ECO:0000256" key="4">
    <source>
        <dbReference type="ARBA" id="ARBA00022695"/>
    </source>
</evidence>
<dbReference type="PROSITE" id="PS52018">
    <property type="entry name" value="DART"/>
    <property type="match status" value="1"/>
</dbReference>
<keyword evidence="5 6" id="KW-0238">DNA-binding</keyword>
<accession>A0A2U9SA57</accession>
<evidence type="ECO:0000256" key="5">
    <source>
        <dbReference type="ARBA" id="ARBA00023125"/>
    </source>
</evidence>
<evidence type="ECO:0000256" key="2">
    <source>
        <dbReference type="ARBA" id="ARBA00022676"/>
    </source>
</evidence>
<comment type="caution">
    <text evidence="6">Lacks conserved residue(s) required for the propagation of feature annotation.</text>
</comment>
<evidence type="ECO:0000256" key="1">
    <source>
        <dbReference type="ARBA" id="ARBA00022649"/>
    </source>
</evidence>
<organism evidence="8 9">
    <name type="scientific">Azospirillum ramasamyi</name>
    <dbReference type="NCBI Taxonomy" id="682998"/>
    <lineage>
        <taxon>Bacteria</taxon>
        <taxon>Pseudomonadati</taxon>
        <taxon>Pseudomonadota</taxon>
        <taxon>Alphaproteobacteria</taxon>
        <taxon>Rhodospirillales</taxon>
        <taxon>Azospirillaceae</taxon>
        <taxon>Azospirillum</taxon>
    </lineage>
</organism>
<dbReference type="GO" id="GO:0003677">
    <property type="term" value="F:DNA binding"/>
    <property type="evidence" value="ECO:0007669"/>
    <property type="project" value="UniProtKB-UniRule"/>
</dbReference>
<gene>
    <name evidence="8" type="ORF">DM194_11450</name>
</gene>
<evidence type="ECO:0000259" key="7">
    <source>
        <dbReference type="PROSITE" id="PS52018"/>
    </source>
</evidence>
<comment type="similarity">
    <text evidence="6">Belongs to the DarT ADP-ribosyltransferase family.</text>
</comment>
<keyword evidence="3" id="KW-0808">Transferase</keyword>
<dbReference type="KEGG" id="azm:DM194_11450"/>
<evidence type="ECO:0000313" key="8">
    <source>
        <dbReference type="EMBL" id="AWU94828.1"/>
    </source>
</evidence>
<keyword evidence="4" id="KW-0548">Nucleotidyltransferase</keyword>
<proteinExistence type="inferred from homology"/>